<name>A0A240E114_9BURK</name>
<organism evidence="1 2">
    <name type="scientific">Polynucleobacter meluiroseus</name>
    <dbReference type="NCBI Taxonomy" id="1938814"/>
    <lineage>
        <taxon>Bacteria</taxon>
        <taxon>Pseudomonadati</taxon>
        <taxon>Pseudomonadota</taxon>
        <taxon>Betaproteobacteria</taxon>
        <taxon>Burkholderiales</taxon>
        <taxon>Burkholderiaceae</taxon>
        <taxon>Polynucleobacter</taxon>
    </lineage>
</organism>
<sequence length="492" mass="55659">MASREFLKTLGYARLGDVSAQQKLAVAYLNGDFKTPIQPSNALIWLEKSYITLINQSRDSQSASASQISELQSIIAKVPLSACFNSPAFAFGWDSFLQLAAEDGVTQFSESVRDAARWQLIHLLIDPVNQLTQLELPKWLKKRHGLGLNPQFANYELSDFKKLASQYLPVLAESQSDFAPKAKELLIKLQPKNEALSSLWNAWHKHNNEDALIQAAELGLTVAKLTLGLRLAQLDEVGSPEKKRKQKSNASLKKAAYWLELAAKDGDRDAWFALGEIYRKPQFSGYNATESDRCFDRAADLGHAQAQFRKGANLWRKREKLEEQVRGLQASYWVWQAHQQGVPEATELLGKILENTASSGQNDWHDFAMYSDKALSHAEHKLDDEWVLMCHRLIIANHFNLSKAELLLCEVSQLQHEHCVVVDIRFELPKILPRLIQINTTQQRRSLLAAGKAFAGVDAEREGNLRQRRYRFDRVTEWLHSTFAKAADGKVA</sequence>
<accession>A0A240E114</accession>
<reference evidence="2" key="1">
    <citation type="submission" date="2017-08" db="EMBL/GenBank/DDBJ databases">
        <authorList>
            <person name="Varghese N."/>
            <person name="Submissions S."/>
        </authorList>
    </citation>
    <scope>NUCLEOTIDE SEQUENCE [LARGE SCALE GENOMIC DNA]</scope>
    <source>
        <strain evidence="2">AP-Melu-1000-B4</strain>
    </source>
</reference>
<dbReference type="AlphaFoldDB" id="A0A240E114"/>
<dbReference type="Proteomes" id="UP000218069">
    <property type="component" value="Unassembled WGS sequence"/>
</dbReference>
<dbReference type="OrthoDB" id="9122776at2"/>
<keyword evidence="2" id="KW-1185">Reference proteome</keyword>
<proteinExistence type="predicted"/>
<dbReference type="Gene3D" id="1.25.40.10">
    <property type="entry name" value="Tetratricopeptide repeat domain"/>
    <property type="match status" value="1"/>
</dbReference>
<evidence type="ECO:0000313" key="1">
    <source>
        <dbReference type="EMBL" id="SNX28917.1"/>
    </source>
</evidence>
<dbReference type="InterPro" id="IPR011990">
    <property type="entry name" value="TPR-like_helical_dom_sf"/>
</dbReference>
<gene>
    <name evidence="1" type="ORF">SAMN06295945_1276</name>
</gene>
<evidence type="ECO:0008006" key="3">
    <source>
        <dbReference type="Google" id="ProtNLM"/>
    </source>
</evidence>
<evidence type="ECO:0000313" key="2">
    <source>
        <dbReference type="Proteomes" id="UP000218069"/>
    </source>
</evidence>
<protein>
    <recommendedName>
        <fullName evidence="3">Sel1 repeat-containing protein</fullName>
    </recommendedName>
</protein>
<dbReference type="EMBL" id="OANS01000003">
    <property type="protein sequence ID" value="SNX28917.1"/>
    <property type="molecule type" value="Genomic_DNA"/>
</dbReference>
<dbReference type="RefSeq" id="WP_096673420.1">
    <property type="nucleotide sequence ID" value="NZ_OANS01000003.1"/>
</dbReference>
<dbReference type="SUPFAM" id="SSF81901">
    <property type="entry name" value="HCP-like"/>
    <property type="match status" value="1"/>
</dbReference>